<name>A0A1H3RSD5_9ACTN</name>
<protein>
    <submittedName>
        <fullName evidence="1">Streptomycin 6-kinase/streptomycin 6-kinase</fullName>
    </submittedName>
</protein>
<keyword evidence="1" id="KW-0808">Transferase</keyword>
<evidence type="ECO:0000313" key="2">
    <source>
        <dbReference type="Proteomes" id="UP000199632"/>
    </source>
</evidence>
<evidence type="ECO:0000313" key="1">
    <source>
        <dbReference type="EMBL" id="SDZ28553.1"/>
    </source>
</evidence>
<dbReference type="OrthoDB" id="3638028at2"/>
<dbReference type="InterPro" id="IPR011009">
    <property type="entry name" value="Kinase-like_dom_sf"/>
</dbReference>
<dbReference type="InterPro" id="IPR006748">
    <property type="entry name" value="NH2Glyco/OHUrea_AB-resist_kin"/>
</dbReference>
<dbReference type="STRING" id="137265.SAMN05421684_4158"/>
<dbReference type="GO" id="GO:0016773">
    <property type="term" value="F:phosphotransferase activity, alcohol group as acceptor"/>
    <property type="evidence" value="ECO:0007669"/>
    <property type="project" value="InterPro"/>
</dbReference>
<keyword evidence="1" id="KW-0418">Kinase</keyword>
<dbReference type="Pfam" id="PF04655">
    <property type="entry name" value="APH_6_hur"/>
    <property type="match status" value="1"/>
</dbReference>
<dbReference type="SUPFAM" id="SSF56112">
    <property type="entry name" value="Protein kinase-like (PK-like)"/>
    <property type="match status" value="1"/>
</dbReference>
<dbReference type="EMBL" id="FNQB01000002">
    <property type="protein sequence ID" value="SDZ28553.1"/>
    <property type="molecule type" value="Genomic_DNA"/>
</dbReference>
<dbReference type="Proteomes" id="UP000199632">
    <property type="component" value="Unassembled WGS sequence"/>
</dbReference>
<dbReference type="RefSeq" id="WP_090794918.1">
    <property type="nucleotide sequence ID" value="NZ_BOND01000020.1"/>
</dbReference>
<reference evidence="2" key="1">
    <citation type="submission" date="2016-10" db="EMBL/GenBank/DDBJ databases">
        <authorList>
            <person name="Varghese N."/>
            <person name="Submissions S."/>
        </authorList>
    </citation>
    <scope>NUCLEOTIDE SEQUENCE [LARGE SCALE GENOMIC DNA]</scope>
    <source>
        <strain evidence="2">DSM 44718</strain>
    </source>
</reference>
<sequence>MTAEDIVVPPALVAAQVRFRGDAGRAWVDGVARTAAEFLDRWRLRRDGAPRSGVAGLVLPVVTEDGTPAMLKLQDTDWDHPGEGLALRTWAGDGAARLLREDPQTWTLLIERLDPSRDLRSIEDDTAAVRVIAELLNRLNAYPAPPSIPLLADKAAKMIEDTPAAAALLADPFEGKLIQRWADQLAEVVGEAGDRLLHWDLHYENVLAGGREPWLAIDPKPLAGDPGFELCPALWNRWDKSAPDRTIRRRFDVMVEAMGLDRQRAVVWTLGRTLQNSIWSVEDGDRALEPEMVAVAAALTRG</sequence>
<dbReference type="GO" id="GO:0019748">
    <property type="term" value="P:secondary metabolic process"/>
    <property type="evidence" value="ECO:0007669"/>
    <property type="project" value="InterPro"/>
</dbReference>
<proteinExistence type="predicted"/>
<gene>
    <name evidence="1" type="ORF">SAMN05421684_4158</name>
</gene>
<accession>A0A1H3RSD5</accession>
<dbReference type="AlphaFoldDB" id="A0A1H3RSD5"/>
<keyword evidence="2" id="KW-1185">Reference proteome</keyword>
<dbReference type="GO" id="GO:0016301">
    <property type="term" value="F:kinase activity"/>
    <property type="evidence" value="ECO:0007669"/>
    <property type="project" value="UniProtKB-KW"/>
</dbReference>
<organism evidence="1 2">
    <name type="scientific">Asanoa ishikariensis</name>
    <dbReference type="NCBI Taxonomy" id="137265"/>
    <lineage>
        <taxon>Bacteria</taxon>
        <taxon>Bacillati</taxon>
        <taxon>Actinomycetota</taxon>
        <taxon>Actinomycetes</taxon>
        <taxon>Micromonosporales</taxon>
        <taxon>Micromonosporaceae</taxon>
        <taxon>Asanoa</taxon>
    </lineage>
</organism>